<evidence type="ECO:0000313" key="1">
    <source>
        <dbReference type="EMBL" id="GCD99743.1"/>
    </source>
</evidence>
<protein>
    <submittedName>
        <fullName evidence="1">Uncharacterized protein</fullName>
    </submittedName>
</protein>
<evidence type="ECO:0000313" key="2">
    <source>
        <dbReference type="Proteomes" id="UP000286931"/>
    </source>
</evidence>
<dbReference type="RefSeq" id="WP_126641519.1">
    <property type="nucleotide sequence ID" value="NZ_BIFH01000034.1"/>
</dbReference>
<dbReference type="Proteomes" id="UP000286931">
    <property type="component" value="Unassembled WGS sequence"/>
</dbReference>
<accession>A0A401YYS8</accession>
<comment type="caution">
    <text evidence="1">The sequence shown here is derived from an EMBL/GenBank/DDBJ whole genome shotgun (WGS) entry which is preliminary data.</text>
</comment>
<dbReference type="AlphaFoldDB" id="A0A401YYS8"/>
<keyword evidence="2" id="KW-1185">Reference proteome</keyword>
<reference evidence="1 2" key="1">
    <citation type="submission" date="2018-12" db="EMBL/GenBank/DDBJ databases">
        <title>Draft genome sequence of Embleya hyalina NBRC 13850T.</title>
        <authorList>
            <person name="Komaki H."/>
            <person name="Hosoyama A."/>
            <person name="Kimura A."/>
            <person name="Ichikawa N."/>
            <person name="Tamura T."/>
        </authorList>
    </citation>
    <scope>NUCLEOTIDE SEQUENCE [LARGE SCALE GENOMIC DNA]</scope>
    <source>
        <strain evidence="1 2">NBRC 13850</strain>
    </source>
</reference>
<name>A0A401YYS8_9ACTN</name>
<dbReference type="EMBL" id="BIFH01000034">
    <property type="protein sequence ID" value="GCD99743.1"/>
    <property type="molecule type" value="Genomic_DNA"/>
</dbReference>
<gene>
    <name evidence="1" type="ORF">EHYA_07465</name>
</gene>
<sequence>MPRSVNRVWTPDRIAAEIDGLQASAAASRRHLDAARRQAADGRTEDIRAQGREAVPHYEANLAEYERLTAGLRRGDSPRTLGYID</sequence>
<proteinExistence type="predicted"/>
<organism evidence="1 2">
    <name type="scientific">Embleya hyalina</name>
    <dbReference type="NCBI Taxonomy" id="516124"/>
    <lineage>
        <taxon>Bacteria</taxon>
        <taxon>Bacillati</taxon>
        <taxon>Actinomycetota</taxon>
        <taxon>Actinomycetes</taxon>
        <taxon>Kitasatosporales</taxon>
        <taxon>Streptomycetaceae</taxon>
        <taxon>Embleya</taxon>
    </lineage>
</organism>